<keyword evidence="3" id="KW-1185">Reference proteome</keyword>
<dbReference type="AlphaFoldDB" id="A0A423T719"/>
<name>A0A423T719_PENVA</name>
<reference evidence="2 3" key="2">
    <citation type="submission" date="2019-01" db="EMBL/GenBank/DDBJ databases">
        <title>The decoding of complex shrimp genome reveals the adaptation for benthos swimmer, frequently molting mechanism and breeding impact on genome.</title>
        <authorList>
            <person name="Sun Y."/>
            <person name="Gao Y."/>
            <person name="Yu Y."/>
        </authorList>
    </citation>
    <scope>NUCLEOTIDE SEQUENCE [LARGE SCALE GENOMIC DNA]</scope>
    <source>
        <tissue evidence="2">Muscle</tissue>
    </source>
</reference>
<gene>
    <name evidence="2" type="ORF">C7M84_009414</name>
</gene>
<protein>
    <submittedName>
        <fullName evidence="2">Uncharacterized protein</fullName>
    </submittedName>
</protein>
<feature type="region of interest" description="Disordered" evidence="1">
    <location>
        <begin position="202"/>
        <end position="243"/>
    </location>
</feature>
<proteinExistence type="predicted"/>
<accession>A0A423T719</accession>
<dbReference type="EMBL" id="QCYY01002193">
    <property type="protein sequence ID" value="ROT72208.1"/>
    <property type="molecule type" value="Genomic_DNA"/>
</dbReference>
<evidence type="ECO:0000313" key="3">
    <source>
        <dbReference type="Proteomes" id="UP000283509"/>
    </source>
</evidence>
<reference evidence="2 3" key="1">
    <citation type="submission" date="2018-04" db="EMBL/GenBank/DDBJ databases">
        <authorList>
            <person name="Zhang X."/>
            <person name="Yuan J."/>
            <person name="Li F."/>
            <person name="Xiang J."/>
        </authorList>
    </citation>
    <scope>NUCLEOTIDE SEQUENCE [LARGE SCALE GENOMIC DNA]</scope>
    <source>
        <tissue evidence="2">Muscle</tissue>
    </source>
</reference>
<feature type="region of interest" description="Disordered" evidence="1">
    <location>
        <begin position="42"/>
        <end position="75"/>
    </location>
</feature>
<evidence type="ECO:0000313" key="2">
    <source>
        <dbReference type="EMBL" id="ROT72208.1"/>
    </source>
</evidence>
<comment type="caution">
    <text evidence="2">The sequence shown here is derived from an EMBL/GenBank/DDBJ whole genome shotgun (WGS) entry which is preliminary data.</text>
</comment>
<organism evidence="2 3">
    <name type="scientific">Penaeus vannamei</name>
    <name type="common">Whiteleg shrimp</name>
    <name type="synonym">Litopenaeus vannamei</name>
    <dbReference type="NCBI Taxonomy" id="6689"/>
    <lineage>
        <taxon>Eukaryota</taxon>
        <taxon>Metazoa</taxon>
        <taxon>Ecdysozoa</taxon>
        <taxon>Arthropoda</taxon>
        <taxon>Crustacea</taxon>
        <taxon>Multicrustacea</taxon>
        <taxon>Malacostraca</taxon>
        <taxon>Eumalacostraca</taxon>
        <taxon>Eucarida</taxon>
        <taxon>Decapoda</taxon>
        <taxon>Dendrobranchiata</taxon>
        <taxon>Penaeoidea</taxon>
        <taxon>Penaeidae</taxon>
        <taxon>Penaeus</taxon>
    </lineage>
</organism>
<evidence type="ECO:0000256" key="1">
    <source>
        <dbReference type="SAM" id="MobiDB-lite"/>
    </source>
</evidence>
<feature type="compositionally biased region" description="Pro residues" evidence="1">
    <location>
        <begin position="222"/>
        <end position="234"/>
    </location>
</feature>
<sequence>MDSFNYCSTTLSNTTFPPRRDFLSYSALILGAGRITCRELRQTSQEGGGVTRSLQQQHRRVRAERPTRRSPSLEGCCGNARARDVQENIARKCLQPGQEFFPPHFLLPSLLPLFTHISAHFPPSFFPHPLPPPLSSSHLSPFSPIFFPHPLPPTLSSFTSRIFPYLSSPPNSLLPLFIHISTDFPPKAKIFPKLFPHPTSSSLSSLTSQPISPQNPKILPQLFPPPTTSPPPPSLHSHSPFPQTFSPTHLPPPSLLHISAHFPPKAKILPIFPPPTTSPLPLFLHILSQFSPKQEQNTINHDNWIFQSEPRGKMSTSWHVKQRRRTTLIKGKREGILSTLLTGLTLRYAVVGGVRKGVMEYVVSLGVEFQTVRGVREALLS</sequence>
<dbReference type="Proteomes" id="UP000283509">
    <property type="component" value="Unassembled WGS sequence"/>
</dbReference>